<feature type="transmembrane region" description="Helical" evidence="7">
    <location>
        <begin position="657"/>
        <end position="675"/>
    </location>
</feature>
<feature type="transmembrane region" description="Helical" evidence="7">
    <location>
        <begin position="756"/>
        <end position="778"/>
    </location>
</feature>
<protein>
    <submittedName>
        <fullName evidence="9">MMPL family transporter</fullName>
    </submittedName>
</protein>
<dbReference type="PROSITE" id="PS50156">
    <property type="entry name" value="SSD"/>
    <property type="match status" value="2"/>
</dbReference>
<evidence type="ECO:0000256" key="1">
    <source>
        <dbReference type="ARBA" id="ARBA00004651"/>
    </source>
</evidence>
<feature type="domain" description="SSD" evidence="8">
    <location>
        <begin position="653"/>
        <end position="809"/>
    </location>
</feature>
<feature type="transmembrane region" description="Helical" evidence="7">
    <location>
        <begin position="376"/>
        <end position="398"/>
    </location>
</feature>
<sequence>MAALDVVRRGRRRRDPRLPRAARPTAGRHRGGGRARRRPPGRGGAAVNTVLGILARLAEARPGRVLVGLLALTIVLGAFAGGAQSDSELTAFAPDSEAAAALDRVQEEFGAGGASLQVLVDAGEGGNVLGPDGLEAARQVREAIEGSGVDLGDRVAPVSSFDQAGDRAGSLLSTDADLEAGTVTAGLVVVDLPIDLTEEEALEASTTLADAIDAQVDVDGIDVDPYNQYVLSSALQTGSEEEMPRLLGLSFLLIIGILLFQFRSVSDVLLGLVGLVVSITWTFGIGVILGPDGLGLVGPFSQISLIVPVLIVGLGIDYAIHLTSRYREEQRHGERPPAAAAMAVRTVGGALVLATTTSVVGFLTNLASPLPPIADFGVFVAVGVISAFVVMAMLVPAARNLLDARRSRRAATSAEAVAEAHRGPGALALLSGRAAVVAERAPKAALGVALAVSLLATVAATQVTTTFSQDDFIPSDSAIGRLIDRIADRFGGELTETTFVVLDGDLATPAAADAMLTVARDLSGTDLVRTTGDAAQVSSPAALVAELAADPDTAGAVADLGYAPEAGFTEAADVAGLYELVRSELPARAVSVLGPDDDAGVLVIASNAGQDRAGELESLLRTAVAPLEEAGLTATITSEPLVLEESLDALTASQTQGIVITLVAALLLLVTYYGIKERKPLLGVITMIPSLAVVSWVLGTMWVLDISFNVLTAMVASIGIGIGVPFGIHVTHRFLEDRRRYDTIDEAIRMTATHTGGAMAGSAFTTAAGFGVLVFASLVPMRQFGMIVAITILYSFVAAILIQPACLKLWGEWRARRGDVAELHEHERRRSGSEVLVGS</sequence>
<feature type="transmembrane region" description="Helical" evidence="7">
    <location>
        <begin position="342"/>
        <end position="364"/>
    </location>
</feature>
<evidence type="ECO:0000259" key="8">
    <source>
        <dbReference type="PROSITE" id="PS50156"/>
    </source>
</evidence>
<feature type="region of interest" description="Disordered" evidence="6">
    <location>
        <begin position="1"/>
        <end position="43"/>
    </location>
</feature>
<feature type="compositionally biased region" description="Basic residues" evidence="6">
    <location>
        <begin position="26"/>
        <end position="40"/>
    </location>
</feature>
<dbReference type="Pfam" id="PF03176">
    <property type="entry name" value="MMPL"/>
    <property type="match status" value="2"/>
</dbReference>
<feature type="transmembrane region" description="Helical" evidence="7">
    <location>
        <begin position="269"/>
        <end position="290"/>
    </location>
</feature>
<dbReference type="Gene3D" id="1.20.1640.10">
    <property type="entry name" value="Multidrug efflux transporter AcrB transmembrane domain"/>
    <property type="match status" value="2"/>
</dbReference>
<feature type="transmembrane region" description="Helical" evidence="7">
    <location>
        <begin position="65"/>
        <end position="83"/>
    </location>
</feature>
<keyword evidence="4 7" id="KW-1133">Transmembrane helix</keyword>
<evidence type="ECO:0000256" key="4">
    <source>
        <dbReference type="ARBA" id="ARBA00022989"/>
    </source>
</evidence>
<gene>
    <name evidence="9" type="ORF">GH723_03590</name>
</gene>
<dbReference type="InterPro" id="IPR004869">
    <property type="entry name" value="MMPL_dom"/>
</dbReference>
<name>A0A5Q2RIP3_9ACTN</name>
<feature type="transmembrane region" description="Helical" evidence="7">
    <location>
        <begin position="682"/>
        <end position="704"/>
    </location>
</feature>
<evidence type="ECO:0000313" key="9">
    <source>
        <dbReference type="EMBL" id="QGG94256.1"/>
    </source>
</evidence>
<evidence type="ECO:0000256" key="7">
    <source>
        <dbReference type="SAM" id="Phobius"/>
    </source>
</evidence>
<feature type="domain" description="SSD" evidence="8">
    <location>
        <begin position="269"/>
        <end position="401"/>
    </location>
</feature>
<dbReference type="PANTHER" id="PTHR33406:SF13">
    <property type="entry name" value="MEMBRANE PROTEIN YDFJ"/>
    <property type="match status" value="1"/>
</dbReference>
<reference evidence="9 10" key="1">
    <citation type="submission" date="2019-11" db="EMBL/GenBank/DDBJ databases">
        <authorList>
            <person name="He Y."/>
        </authorList>
    </citation>
    <scope>NUCLEOTIDE SEQUENCE [LARGE SCALE GENOMIC DNA]</scope>
    <source>
        <strain evidence="9 10">SCSIO 58843</strain>
    </source>
</reference>
<dbReference type="GO" id="GO:0005886">
    <property type="term" value="C:plasma membrane"/>
    <property type="evidence" value="ECO:0007669"/>
    <property type="project" value="UniProtKB-SubCell"/>
</dbReference>
<dbReference type="KEGG" id="atq:GH723_03590"/>
<dbReference type="PANTHER" id="PTHR33406">
    <property type="entry name" value="MEMBRANE PROTEIN MJ1562-RELATED"/>
    <property type="match status" value="1"/>
</dbReference>
<proteinExistence type="predicted"/>
<keyword evidence="10" id="KW-1185">Reference proteome</keyword>
<organism evidence="9 10">
    <name type="scientific">Actinomarinicola tropica</name>
    <dbReference type="NCBI Taxonomy" id="2789776"/>
    <lineage>
        <taxon>Bacteria</taxon>
        <taxon>Bacillati</taxon>
        <taxon>Actinomycetota</taxon>
        <taxon>Acidimicrobiia</taxon>
        <taxon>Acidimicrobiales</taxon>
        <taxon>Iamiaceae</taxon>
        <taxon>Actinomarinicola</taxon>
    </lineage>
</organism>
<evidence type="ECO:0000256" key="3">
    <source>
        <dbReference type="ARBA" id="ARBA00022692"/>
    </source>
</evidence>
<feature type="transmembrane region" description="Helical" evidence="7">
    <location>
        <begin position="784"/>
        <end position="807"/>
    </location>
</feature>
<dbReference type="EMBL" id="CP045851">
    <property type="protein sequence ID" value="QGG94256.1"/>
    <property type="molecule type" value="Genomic_DNA"/>
</dbReference>
<evidence type="ECO:0000313" key="10">
    <source>
        <dbReference type="Proteomes" id="UP000334019"/>
    </source>
</evidence>
<evidence type="ECO:0000256" key="5">
    <source>
        <dbReference type="ARBA" id="ARBA00023136"/>
    </source>
</evidence>
<feature type="transmembrane region" description="Helical" evidence="7">
    <location>
        <begin position="710"/>
        <end position="735"/>
    </location>
</feature>
<dbReference type="InterPro" id="IPR000731">
    <property type="entry name" value="SSD"/>
</dbReference>
<feature type="transmembrane region" description="Helical" evidence="7">
    <location>
        <begin position="444"/>
        <end position="463"/>
    </location>
</feature>
<keyword evidence="3 7" id="KW-0812">Transmembrane</keyword>
<feature type="transmembrane region" description="Helical" evidence="7">
    <location>
        <begin position="302"/>
        <end position="321"/>
    </location>
</feature>
<feature type="transmembrane region" description="Helical" evidence="7">
    <location>
        <begin position="243"/>
        <end position="262"/>
    </location>
</feature>
<evidence type="ECO:0000256" key="2">
    <source>
        <dbReference type="ARBA" id="ARBA00022475"/>
    </source>
</evidence>
<dbReference type="InterPro" id="IPR050545">
    <property type="entry name" value="Mycobact_MmpL"/>
</dbReference>
<keyword evidence="5 7" id="KW-0472">Membrane</keyword>
<comment type="subcellular location">
    <subcellularLocation>
        <location evidence="1">Cell membrane</location>
        <topology evidence="1">Multi-pass membrane protein</topology>
    </subcellularLocation>
</comment>
<evidence type="ECO:0000256" key="6">
    <source>
        <dbReference type="SAM" id="MobiDB-lite"/>
    </source>
</evidence>
<keyword evidence="2" id="KW-1003">Cell membrane</keyword>
<accession>A0A5Q2RIP3</accession>
<dbReference type="Proteomes" id="UP000334019">
    <property type="component" value="Chromosome"/>
</dbReference>
<dbReference type="AlphaFoldDB" id="A0A5Q2RIP3"/>
<dbReference type="SUPFAM" id="SSF82866">
    <property type="entry name" value="Multidrug efflux transporter AcrB transmembrane domain"/>
    <property type="match status" value="2"/>
</dbReference>